<sequence length="288" mass="31536">MTTILTIILLLAVAAIPVGVHLGFRAPRRRETGSPADFGLAYERVTIPTLRGRHLFGWLLPAPAATRTLVILHGWGGNAEQMLPMAAPFVRAGFNVLLFDARNHGKSDGDTFSSLPRFAEDLGMAISWLHREHRERATCVAVLGHSVGAGAALFEASRNPHIAALISIAAFAHPSQVTEDAVRRLRLPRVVTMLIIRYVEWLIGHRFDTIAPVNTIARIPCPVLLVHGDADRVVPIHDAYHIIARANRPDHRLLEIADADHDSVERIEQHVGDLLGFLDGHCAASARS</sequence>
<comment type="caution">
    <text evidence="2">The sequence shown here is derived from an EMBL/GenBank/DDBJ whole genome shotgun (WGS) entry which is preliminary data.</text>
</comment>
<dbReference type="PANTHER" id="PTHR12277:SF81">
    <property type="entry name" value="PROTEIN ABHD13"/>
    <property type="match status" value="1"/>
</dbReference>
<gene>
    <name evidence="2" type="ORF">CKO25_04820</name>
</gene>
<keyword evidence="3" id="KW-1185">Reference proteome</keyword>
<evidence type="ECO:0000259" key="1">
    <source>
        <dbReference type="Pfam" id="PF12146"/>
    </source>
</evidence>
<keyword evidence="2" id="KW-0378">Hydrolase</keyword>
<evidence type="ECO:0000313" key="3">
    <source>
        <dbReference type="Proteomes" id="UP001138802"/>
    </source>
</evidence>
<dbReference type="GO" id="GO:0016787">
    <property type="term" value="F:hydrolase activity"/>
    <property type="evidence" value="ECO:0007669"/>
    <property type="project" value="UniProtKB-KW"/>
</dbReference>
<dbReference type="PANTHER" id="PTHR12277">
    <property type="entry name" value="ALPHA/BETA HYDROLASE DOMAIN-CONTAINING PROTEIN"/>
    <property type="match status" value="1"/>
</dbReference>
<organism evidence="2 3">
    <name type="scientific">Thiocapsa imhoffii</name>
    <dbReference type="NCBI Taxonomy" id="382777"/>
    <lineage>
        <taxon>Bacteria</taxon>
        <taxon>Pseudomonadati</taxon>
        <taxon>Pseudomonadota</taxon>
        <taxon>Gammaproteobacteria</taxon>
        <taxon>Chromatiales</taxon>
        <taxon>Chromatiaceae</taxon>
        <taxon>Thiocapsa</taxon>
    </lineage>
</organism>
<dbReference type="Proteomes" id="UP001138802">
    <property type="component" value="Unassembled WGS sequence"/>
</dbReference>
<dbReference type="EMBL" id="NRSD01000003">
    <property type="protein sequence ID" value="MBK1643988.1"/>
    <property type="molecule type" value="Genomic_DNA"/>
</dbReference>
<dbReference type="InterPro" id="IPR022742">
    <property type="entry name" value="Hydrolase_4"/>
</dbReference>
<dbReference type="RefSeq" id="WP_200386791.1">
    <property type="nucleotide sequence ID" value="NZ_NRSD01000003.1"/>
</dbReference>
<feature type="domain" description="Serine aminopeptidase S33" evidence="1">
    <location>
        <begin position="66"/>
        <end position="177"/>
    </location>
</feature>
<dbReference type="InterPro" id="IPR029058">
    <property type="entry name" value="AB_hydrolase_fold"/>
</dbReference>
<accession>A0A9X0WG45</accession>
<reference evidence="2 3" key="1">
    <citation type="journal article" date="2020" name="Microorganisms">
        <title>Osmotic Adaptation and Compatible Solute Biosynthesis of Phototrophic Bacteria as Revealed from Genome Analyses.</title>
        <authorList>
            <person name="Imhoff J.F."/>
            <person name="Rahn T."/>
            <person name="Kunzel S."/>
            <person name="Keller A."/>
            <person name="Neulinger S.C."/>
        </authorList>
    </citation>
    <scope>NUCLEOTIDE SEQUENCE [LARGE SCALE GENOMIC DNA]</scope>
    <source>
        <strain evidence="2 3">DSM 21303</strain>
    </source>
</reference>
<dbReference type="Pfam" id="PF12146">
    <property type="entry name" value="Hydrolase_4"/>
    <property type="match status" value="1"/>
</dbReference>
<protein>
    <submittedName>
        <fullName evidence="2">Alpha/beta hydrolase</fullName>
    </submittedName>
</protein>
<dbReference type="AlphaFoldDB" id="A0A9X0WG45"/>
<evidence type="ECO:0000313" key="2">
    <source>
        <dbReference type="EMBL" id="MBK1643988.1"/>
    </source>
</evidence>
<name>A0A9X0WG45_9GAMM</name>
<proteinExistence type="predicted"/>
<dbReference type="Gene3D" id="3.40.50.1820">
    <property type="entry name" value="alpha/beta hydrolase"/>
    <property type="match status" value="1"/>
</dbReference>
<dbReference type="SUPFAM" id="SSF53474">
    <property type="entry name" value="alpha/beta-Hydrolases"/>
    <property type="match status" value="1"/>
</dbReference>